<comment type="subcellular location">
    <subcellularLocation>
        <location evidence="1">Membrane</location>
    </subcellularLocation>
</comment>
<dbReference type="STRING" id="1122247.GCA_000379865_02702"/>
<dbReference type="PATRIC" id="fig|1122247.3.peg.3642"/>
<evidence type="ECO:0000256" key="1">
    <source>
        <dbReference type="ARBA" id="ARBA00004370"/>
    </source>
</evidence>
<evidence type="ECO:0000313" key="4">
    <source>
        <dbReference type="Proteomes" id="UP000006265"/>
    </source>
</evidence>
<evidence type="ECO:0000256" key="2">
    <source>
        <dbReference type="ARBA" id="ARBA00023136"/>
    </source>
</evidence>
<evidence type="ECO:0000313" key="3">
    <source>
        <dbReference type="EMBL" id="EKF22308.1"/>
    </source>
</evidence>
<dbReference type="Gene3D" id="3.10.450.50">
    <property type="match status" value="1"/>
</dbReference>
<protein>
    <submittedName>
        <fullName evidence="3">SnoaL-like domain protein</fullName>
    </submittedName>
</protein>
<dbReference type="PANTHER" id="PTHR37042:SF4">
    <property type="entry name" value="OUTER MEMBRANE PROTEIN RV1973"/>
    <property type="match status" value="1"/>
</dbReference>
<dbReference type="AlphaFoldDB" id="K5B7P5"/>
<keyword evidence="4" id="KW-1185">Reference proteome</keyword>
<keyword evidence="2" id="KW-0472">Membrane</keyword>
<dbReference type="EMBL" id="AMRA01000102">
    <property type="protein sequence ID" value="EKF22308.1"/>
    <property type="molecule type" value="Genomic_DNA"/>
</dbReference>
<gene>
    <name evidence="3" type="ORF">C731_3800</name>
</gene>
<reference evidence="3 4" key="1">
    <citation type="journal article" date="2012" name="J. Bacteriol.">
        <title>Genome sequence of Mycobacterium hassiacum DSM 44199, a rare source of heat-stable mycobacterial proteins.</title>
        <authorList>
            <person name="Tiago I."/>
            <person name="Maranha A."/>
            <person name="Mendes V."/>
            <person name="Alarico S."/>
            <person name="Moynihan P.J."/>
            <person name="Clarke A.J."/>
            <person name="Macedo-Ribeiro S."/>
            <person name="Pereira P.J."/>
            <person name="Empadinhas N."/>
        </authorList>
    </citation>
    <scope>NUCLEOTIDE SEQUENCE [LARGE SCALE GENOMIC DNA]</scope>
    <source>
        <strain evidence="4">DSM 44199 / CIP 105218 / JCM 12690 / 3849</strain>
    </source>
</reference>
<dbReference type="GO" id="GO:0016020">
    <property type="term" value="C:membrane"/>
    <property type="evidence" value="ECO:0007669"/>
    <property type="project" value="UniProtKB-SubCell"/>
</dbReference>
<dbReference type="PANTHER" id="PTHR37042">
    <property type="entry name" value="OUTER MEMBRANE PROTEIN RV1973"/>
    <property type="match status" value="1"/>
</dbReference>
<sequence>MGVRNRRWVPTLVTLVGIVLAVGFVGAAAIGGAFYWDRVALRGEQAARAELPQLAAEQLPRMYTYDYQTVERTHNEIYPLLTPTFREEFKQLIEQRGIISQARERQVVSQAHVVGVGVMQASRSAASVLVYLNHTTTDKSKEPVYQGSRVRVDYKKVDGKWLIDNVTPI</sequence>
<dbReference type="RefSeq" id="WP_005630413.1">
    <property type="nucleotide sequence ID" value="NZ_AMRA01000102.1"/>
</dbReference>
<accession>K5B7P5</accession>
<name>K5B7P5_MYCHD</name>
<dbReference type="eggNOG" id="COG3184">
    <property type="taxonomic scope" value="Bacteria"/>
</dbReference>
<comment type="caution">
    <text evidence="3">The sequence shown here is derived from an EMBL/GenBank/DDBJ whole genome shotgun (WGS) entry which is preliminary data.</text>
</comment>
<proteinExistence type="predicted"/>
<organism evidence="3 4">
    <name type="scientific">Mycolicibacterium hassiacum (strain DSM 44199 / CIP 105218 / JCM 12690 / 3849)</name>
    <name type="common">Mycobacterium hassiacum</name>
    <dbReference type="NCBI Taxonomy" id="1122247"/>
    <lineage>
        <taxon>Bacteria</taxon>
        <taxon>Bacillati</taxon>
        <taxon>Actinomycetota</taxon>
        <taxon>Actinomycetes</taxon>
        <taxon>Mycobacteriales</taxon>
        <taxon>Mycobacteriaceae</taxon>
        <taxon>Mycolicibacterium</taxon>
    </lineage>
</organism>
<dbReference type="OrthoDB" id="4750467at2"/>
<dbReference type="Proteomes" id="UP000006265">
    <property type="component" value="Unassembled WGS sequence"/>
</dbReference>